<dbReference type="EMBL" id="JABEQY010000047">
    <property type="protein sequence ID" value="NNH67812.1"/>
    <property type="molecule type" value="Genomic_DNA"/>
</dbReference>
<feature type="domain" description="NusG-like N-terminal" evidence="4">
    <location>
        <begin position="4"/>
        <end position="108"/>
    </location>
</feature>
<dbReference type="InterPro" id="IPR043425">
    <property type="entry name" value="NusG-like"/>
</dbReference>
<gene>
    <name evidence="5" type="ORF">HLI17_31930</name>
</gene>
<dbReference type="RefSeq" id="WP_170282872.1">
    <property type="nucleotide sequence ID" value="NZ_JABEQY010000047.1"/>
</dbReference>
<dbReference type="GO" id="GO:0006354">
    <property type="term" value="P:DNA-templated transcription elongation"/>
    <property type="evidence" value="ECO:0007669"/>
    <property type="project" value="InterPro"/>
</dbReference>
<dbReference type="GO" id="GO:0005829">
    <property type="term" value="C:cytosol"/>
    <property type="evidence" value="ECO:0007669"/>
    <property type="project" value="TreeGrafter"/>
</dbReference>
<dbReference type="GO" id="GO:0031564">
    <property type="term" value="P:transcription antitermination"/>
    <property type="evidence" value="ECO:0007669"/>
    <property type="project" value="UniProtKB-KW"/>
</dbReference>
<dbReference type="InterPro" id="IPR036735">
    <property type="entry name" value="NGN_dom_sf"/>
</dbReference>
<dbReference type="PANTHER" id="PTHR30265:SF7">
    <property type="entry name" value="TRANSCRIPTION ANTITERMINATION PROTEIN RFAH"/>
    <property type="match status" value="1"/>
</dbReference>
<evidence type="ECO:0000256" key="3">
    <source>
        <dbReference type="ARBA" id="ARBA00023163"/>
    </source>
</evidence>
<keyword evidence="2" id="KW-0805">Transcription regulation</keyword>
<proteinExistence type="predicted"/>
<dbReference type="SUPFAM" id="SSF82679">
    <property type="entry name" value="N-utilization substance G protein NusG, N-terminal domain"/>
    <property type="match status" value="1"/>
</dbReference>
<comment type="caution">
    <text evidence="5">The sequence shown here is derived from an EMBL/GenBank/DDBJ whole genome shotgun (WGS) entry which is preliminary data.</text>
</comment>
<dbReference type="AlphaFoldDB" id="A0A7Y2RBD5"/>
<dbReference type="Gene3D" id="3.30.70.940">
    <property type="entry name" value="NusG, N-terminal domain"/>
    <property type="match status" value="1"/>
</dbReference>
<evidence type="ECO:0000259" key="4">
    <source>
        <dbReference type="Pfam" id="PF02357"/>
    </source>
</evidence>
<evidence type="ECO:0000313" key="5">
    <source>
        <dbReference type="EMBL" id="NNH67812.1"/>
    </source>
</evidence>
<name>A0A7Y2RBD5_9HYPH</name>
<keyword evidence="3" id="KW-0804">Transcription</keyword>
<evidence type="ECO:0000313" key="6">
    <source>
        <dbReference type="Proteomes" id="UP000530654"/>
    </source>
</evidence>
<evidence type="ECO:0000256" key="2">
    <source>
        <dbReference type="ARBA" id="ARBA00023015"/>
    </source>
</evidence>
<sequence length="201" mass="22733">MASKWYALRLKPGAGRPYRHDERISNIEWSLKREGIDYYMPMELAMKIHHRTKKTIDKRFPLIPGYAFIRAIHDEQNWAKVRECDFVASIIGIGGNPLPLPTAQVELIQMAENSLREVYEYQKAARAYEEARRLQKVTQRVAAQQFPAGGVVTISDQHRLFAGRRATIVAATGRNTIKAVIETLNGMANAEIPIGLVEMAS</sequence>
<dbReference type="Proteomes" id="UP000530654">
    <property type="component" value="Unassembled WGS sequence"/>
</dbReference>
<protein>
    <recommendedName>
        <fullName evidence="4">NusG-like N-terminal domain-containing protein</fullName>
    </recommendedName>
</protein>
<evidence type="ECO:0000256" key="1">
    <source>
        <dbReference type="ARBA" id="ARBA00022814"/>
    </source>
</evidence>
<reference evidence="5 6" key="1">
    <citation type="submission" date="2020-04" db="EMBL/GenBank/DDBJ databases">
        <title>Rhizobium bacterial biofertilizers improve the content of phenolic compounds of Lactuca sativa L. under non-saline and saline-stress conditions.</title>
        <authorList>
            <person name="Ayuso-Calles M."/>
            <person name="Garcia-Estevez I."/>
            <person name="Jimenez-Gomez A."/>
            <person name="Flores-Felix J.D."/>
            <person name="Escribano-Bailon M."/>
            <person name="Rivas R."/>
        </authorList>
    </citation>
    <scope>NUCLEOTIDE SEQUENCE [LARGE SCALE GENOMIC DNA]</scope>
    <source>
        <strain evidence="5 6">GPTR02</strain>
    </source>
</reference>
<accession>A0A7Y2RBD5</accession>
<dbReference type="Pfam" id="PF02357">
    <property type="entry name" value="NusG"/>
    <property type="match status" value="1"/>
</dbReference>
<dbReference type="PANTHER" id="PTHR30265">
    <property type="entry name" value="RHO-INTERACTING TRANSCRIPTION TERMINATION FACTOR NUSG"/>
    <property type="match status" value="1"/>
</dbReference>
<keyword evidence="1" id="KW-0889">Transcription antitermination</keyword>
<organism evidence="5 6">
    <name type="scientific">Rhizobium laguerreae</name>
    <dbReference type="NCBI Taxonomy" id="1076926"/>
    <lineage>
        <taxon>Bacteria</taxon>
        <taxon>Pseudomonadati</taxon>
        <taxon>Pseudomonadota</taxon>
        <taxon>Alphaproteobacteria</taxon>
        <taxon>Hyphomicrobiales</taxon>
        <taxon>Rhizobiaceae</taxon>
        <taxon>Rhizobium/Agrobacterium group</taxon>
        <taxon>Rhizobium</taxon>
    </lineage>
</organism>
<dbReference type="InterPro" id="IPR006645">
    <property type="entry name" value="NGN-like_dom"/>
</dbReference>